<keyword evidence="1" id="KW-1133">Transmembrane helix</keyword>
<protein>
    <recommendedName>
        <fullName evidence="3">Alpha/beta hydrolase</fullName>
    </recommendedName>
</protein>
<feature type="transmembrane region" description="Helical" evidence="1">
    <location>
        <begin position="63"/>
        <end position="84"/>
    </location>
</feature>
<name>A0A832HAD3_9CYAN</name>
<evidence type="ECO:0000256" key="1">
    <source>
        <dbReference type="SAM" id="Phobius"/>
    </source>
</evidence>
<comment type="caution">
    <text evidence="2">The sequence shown here is derived from an EMBL/GenBank/DDBJ whole genome shotgun (WGS) entry which is preliminary data.</text>
</comment>
<organism evidence="2">
    <name type="scientific">Oscillatoriales cyanobacterium SpSt-402</name>
    <dbReference type="NCBI Taxonomy" id="2282168"/>
    <lineage>
        <taxon>Bacteria</taxon>
        <taxon>Bacillati</taxon>
        <taxon>Cyanobacteriota</taxon>
        <taxon>Cyanophyceae</taxon>
        <taxon>Oscillatoriophycideae</taxon>
        <taxon>Oscillatoriales</taxon>
    </lineage>
</organism>
<reference evidence="2" key="1">
    <citation type="journal article" date="2020" name="mSystems">
        <title>Genome- and Community-Level Interaction Insights into Carbon Utilization and Element Cycling Functions of Hydrothermarchaeota in Hydrothermal Sediment.</title>
        <authorList>
            <person name="Zhou Z."/>
            <person name="Liu Y."/>
            <person name="Xu W."/>
            <person name="Pan J."/>
            <person name="Luo Z.H."/>
            <person name="Li M."/>
        </authorList>
    </citation>
    <scope>NUCLEOTIDE SEQUENCE [LARGE SCALE GENOMIC DNA]</scope>
    <source>
        <strain evidence="2">SpSt-402</strain>
    </source>
</reference>
<feature type="transmembrane region" description="Helical" evidence="1">
    <location>
        <begin position="12"/>
        <end position="34"/>
    </location>
</feature>
<dbReference type="EMBL" id="DSRD01000821">
    <property type="protein sequence ID" value="HGW95215.1"/>
    <property type="molecule type" value="Genomic_DNA"/>
</dbReference>
<evidence type="ECO:0008006" key="3">
    <source>
        <dbReference type="Google" id="ProtNLM"/>
    </source>
</evidence>
<gene>
    <name evidence="2" type="ORF">ENR47_13195</name>
</gene>
<dbReference type="AlphaFoldDB" id="A0A832HAD3"/>
<keyword evidence="1" id="KW-0472">Membrane</keyword>
<accession>A0A832HAD3</accession>
<evidence type="ECO:0000313" key="2">
    <source>
        <dbReference type="EMBL" id="HGW95215.1"/>
    </source>
</evidence>
<sequence length="251" mass="28146">MARKSRLLFAQFLIVMLLNVLWYYGNLLVVLIAIGHNPNAFGLHVPPDLATQMAALGKSMGGWSVWVVTTFILSLSPVPISYLVDITDFMARYLQDETQVGFGGVRDRIRQRIASVLNDVLDQDYAKVTILAHSLGVMIGIDFLAGYRSKSSKPIRYISMGGPVELMSYKSTWVIEETEKCLNSPLLTSWNDYYSDQDWLCTKTPLPPNSQSHKLQTIKIKLRVSLAQQLVGASHNAYFFEQALLEDLLVG</sequence>
<proteinExistence type="predicted"/>
<dbReference type="SUPFAM" id="SSF53474">
    <property type="entry name" value="alpha/beta-Hydrolases"/>
    <property type="match status" value="1"/>
</dbReference>
<keyword evidence="1" id="KW-0812">Transmembrane</keyword>
<dbReference type="InterPro" id="IPR029058">
    <property type="entry name" value="AB_hydrolase_fold"/>
</dbReference>